<dbReference type="PANTHER" id="PTHR33169:SF24">
    <property type="entry name" value="TRANSCRIPTIONAL REGULATOR, PADR FAMILY"/>
    <property type="match status" value="1"/>
</dbReference>
<proteinExistence type="predicted"/>
<dbReference type="Proteomes" id="UP000001411">
    <property type="component" value="Plasmid pSE-12228-05"/>
</dbReference>
<dbReference type="OrthoDB" id="9791785at2"/>
<evidence type="ECO:0000313" key="3">
    <source>
        <dbReference type="Proteomes" id="UP000001411"/>
    </source>
</evidence>
<dbReference type="InterPro" id="IPR036390">
    <property type="entry name" value="WH_DNA-bd_sf"/>
</dbReference>
<organism evidence="2 3">
    <name type="scientific">Staphylococcus epidermidis (strain ATCC 12228 / FDA PCI 1200)</name>
    <dbReference type="NCBI Taxonomy" id="176280"/>
    <lineage>
        <taxon>Bacteria</taxon>
        <taxon>Bacillati</taxon>
        <taxon>Bacillota</taxon>
        <taxon>Bacilli</taxon>
        <taxon>Bacillales</taxon>
        <taxon>Staphylococcaceae</taxon>
        <taxon>Staphylococcus</taxon>
    </lineage>
</organism>
<dbReference type="SUPFAM" id="SSF46785">
    <property type="entry name" value="Winged helix' DNA-binding domain"/>
    <property type="match status" value="1"/>
</dbReference>
<dbReference type="InterPro" id="IPR005149">
    <property type="entry name" value="Tscrpt_reg_PadR_N"/>
</dbReference>
<dbReference type="InterPro" id="IPR052509">
    <property type="entry name" value="Metal_resp_DNA-bind_regulator"/>
</dbReference>
<dbReference type="InterPro" id="IPR036388">
    <property type="entry name" value="WH-like_DNA-bd_sf"/>
</dbReference>
<name>A0A0H2VIT3_STAES</name>
<dbReference type="Gene3D" id="1.10.10.10">
    <property type="entry name" value="Winged helix-like DNA-binding domain superfamily/Winged helix DNA-binding domain"/>
    <property type="match status" value="1"/>
</dbReference>
<feature type="domain" description="Transcription regulator PadR N-terminal" evidence="1">
    <location>
        <begin position="14"/>
        <end position="82"/>
    </location>
</feature>
<dbReference type="KEGG" id="sep:SE_p504"/>
<reference evidence="2 3" key="1">
    <citation type="journal article" date="2003" name="Mol. Microbiol.">
        <title>Genome-based analysis of virulence genes in a non-biofilm-forming Staphylococcus epidermidis strain (ATCC 12228).</title>
        <authorList>
            <person name="Zhang Y.Q."/>
            <person name="Ren S.X."/>
            <person name="Li H.L."/>
            <person name="Wang Y.X."/>
            <person name="Fu G."/>
            <person name="Yang J."/>
            <person name="Qin Z.Q."/>
            <person name="Miao Y.G."/>
            <person name="Wang W.Y."/>
            <person name="Chen R.S."/>
            <person name="Shen Y."/>
            <person name="Chen Z."/>
            <person name="Yuan Z.H."/>
            <person name="Zhao G.P."/>
            <person name="Qu D."/>
            <person name="Danchin A."/>
            <person name="Wen Y.M."/>
        </authorList>
    </citation>
    <scope>NUCLEOTIDE SEQUENCE [LARGE SCALE GENOMIC DNA]</scope>
    <source>
        <strain evidence="3">ATCC 12228 / FDA PCI 1200</strain>
        <plasmid evidence="2 3">pSE-12228-05</plasmid>
    </source>
</reference>
<dbReference type="RefSeq" id="WP_011117500.1">
    <property type="nucleotide sequence ID" value="NC_005004.1"/>
</dbReference>
<dbReference type="AlphaFoldDB" id="A0A0H2VIT3"/>
<dbReference type="HOGENOM" id="CLU_063440_3_1_9"/>
<accession>A0A0H2VIT3</accession>
<geneLocation type="plasmid" evidence="2 3">
    <name>pSE-12228-05</name>
</geneLocation>
<protein>
    <recommendedName>
        <fullName evidence="1">Transcription regulator PadR N-terminal domain-containing protein</fullName>
    </recommendedName>
</protein>
<gene>
    <name evidence="2" type="ordered locus">SE_p504</name>
</gene>
<keyword evidence="2" id="KW-0614">Plasmid</keyword>
<evidence type="ECO:0000313" key="2">
    <source>
        <dbReference type="EMBL" id="AAO06184.1"/>
    </source>
</evidence>
<dbReference type="PATRIC" id="fig|176280.10.peg.2373"/>
<dbReference type="PANTHER" id="PTHR33169">
    <property type="entry name" value="PADR-FAMILY TRANSCRIPTIONAL REGULATOR"/>
    <property type="match status" value="1"/>
</dbReference>
<evidence type="ECO:0000259" key="1">
    <source>
        <dbReference type="Pfam" id="PF03551"/>
    </source>
</evidence>
<sequence>MNIQFKKGALELLVLLIVKQEDQYGYSLSQIITNRIAISEGTIYPLLRKLVREEYLESYYTPSKEGPSRKYYSITSKGNVRLNLLLREWNNFTEAINMFVKESGLHE</sequence>
<dbReference type="EMBL" id="AE015934">
    <property type="protein sequence ID" value="AAO06184.1"/>
    <property type="molecule type" value="Genomic_DNA"/>
</dbReference>
<dbReference type="Pfam" id="PF03551">
    <property type="entry name" value="PadR"/>
    <property type="match status" value="1"/>
</dbReference>